<dbReference type="GO" id="GO:0055070">
    <property type="term" value="P:copper ion homeostasis"/>
    <property type="evidence" value="ECO:0007669"/>
    <property type="project" value="InterPro"/>
</dbReference>
<proteinExistence type="predicted"/>
<dbReference type="Proteomes" id="UP000248783">
    <property type="component" value="Unassembled WGS sequence"/>
</dbReference>
<evidence type="ECO:0000313" key="3">
    <source>
        <dbReference type="EMBL" id="PZR52547.1"/>
    </source>
</evidence>
<dbReference type="Pfam" id="PF11382">
    <property type="entry name" value="MctB"/>
    <property type="match status" value="1"/>
</dbReference>
<feature type="coiled-coil region" evidence="1">
    <location>
        <begin position="37"/>
        <end position="75"/>
    </location>
</feature>
<dbReference type="AlphaFoldDB" id="A0A2W5WMI6"/>
<organism evidence="3 4">
    <name type="scientific">Xylanimonas oleitrophica</name>
    <dbReference type="NCBI Taxonomy" id="2607479"/>
    <lineage>
        <taxon>Bacteria</taxon>
        <taxon>Bacillati</taxon>
        <taxon>Actinomycetota</taxon>
        <taxon>Actinomycetes</taxon>
        <taxon>Micrococcales</taxon>
        <taxon>Promicromonosporaceae</taxon>
        <taxon>Xylanimonas</taxon>
    </lineage>
</organism>
<keyword evidence="4" id="KW-1185">Reference proteome</keyword>
<sequence>MHTVIDFRYHLVSLISVFLALAVGIILGAGPLQGAIGDQLTDQVDALRTERNDLRDELSATQVEAERRLEFLQAAGPQLVAGTLEGSRVAVVDLDDVAGDVQQGVRDQVEAAGGTVTLGAVLLPAWTDTEHAGFRDTIAGGLRERLAEAAPDLPEDASTEQTLAAALAVALTGAEAPGVRSQDAIALEQQLVQANLVDVREEQGQPADAVLLMSGVTAVAEPGETPEPEATPEADAVSSMVALAQSARLVAPAVVLAGPTPTSDDVLSALRAEADAAREVSTVSGIETPVGRFVVPLALAAQLGGQVGQYGFEDGTTPLPLLPRPLPAPAGADGAAAEGAEQPGETTEVSADVATDGGEGATEGEG</sequence>
<name>A0A2W5WMI6_9MICO</name>
<evidence type="ECO:0000313" key="4">
    <source>
        <dbReference type="Proteomes" id="UP000248783"/>
    </source>
</evidence>
<keyword evidence="1" id="KW-0175">Coiled coil</keyword>
<protein>
    <submittedName>
        <fullName evidence="3">Copper transporter</fullName>
    </submittedName>
</protein>
<feature type="region of interest" description="Disordered" evidence="2">
    <location>
        <begin position="314"/>
        <end position="366"/>
    </location>
</feature>
<evidence type="ECO:0000256" key="1">
    <source>
        <dbReference type="SAM" id="Coils"/>
    </source>
</evidence>
<evidence type="ECO:0000256" key="2">
    <source>
        <dbReference type="SAM" id="MobiDB-lite"/>
    </source>
</evidence>
<accession>A0A2W5WMI6</accession>
<feature type="compositionally biased region" description="Gly residues" evidence="2">
    <location>
        <begin position="357"/>
        <end position="366"/>
    </location>
</feature>
<gene>
    <name evidence="3" type="ORF">DNL40_11750</name>
</gene>
<dbReference type="InterPro" id="IPR021522">
    <property type="entry name" value="MctB"/>
</dbReference>
<dbReference type="GO" id="GO:0016020">
    <property type="term" value="C:membrane"/>
    <property type="evidence" value="ECO:0007669"/>
    <property type="project" value="InterPro"/>
</dbReference>
<dbReference type="EMBL" id="QKWH01000009">
    <property type="protein sequence ID" value="PZR52547.1"/>
    <property type="molecule type" value="Genomic_DNA"/>
</dbReference>
<comment type="caution">
    <text evidence="3">The sequence shown here is derived from an EMBL/GenBank/DDBJ whole genome shotgun (WGS) entry which is preliminary data.</text>
</comment>
<feature type="compositionally biased region" description="Low complexity" evidence="2">
    <location>
        <begin position="329"/>
        <end position="348"/>
    </location>
</feature>
<reference evidence="3 4" key="1">
    <citation type="submission" date="2018-06" db="EMBL/GenBank/DDBJ databases">
        <title>Whole genome sequencing of a novel hydrocarbon degrading bacterial strain, PW21 isolated from oil contaminated produced water sample.</title>
        <authorList>
            <person name="Nagkirti P."/>
            <person name="Shaikh A."/>
            <person name="Gowdaman V."/>
            <person name="Engineer A.E."/>
            <person name="Dagar S."/>
            <person name="Dhakephalkar P.K."/>
        </authorList>
    </citation>
    <scope>NUCLEOTIDE SEQUENCE [LARGE SCALE GENOMIC DNA]</scope>
    <source>
        <strain evidence="3 4">PW21</strain>
    </source>
</reference>